<evidence type="ECO:0000256" key="4">
    <source>
        <dbReference type="ARBA" id="ARBA00022722"/>
    </source>
</evidence>
<evidence type="ECO:0000313" key="10">
    <source>
        <dbReference type="EMBL" id="KAJ8926257.1"/>
    </source>
</evidence>
<organism evidence="10 11">
    <name type="scientific">Rhamnusium bicolor</name>
    <dbReference type="NCBI Taxonomy" id="1586634"/>
    <lineage>
        <taxon>Eukaryota</taxon>
        <taxon>Metazoa</taxon>
        <taxon>Ecdysozoa</taxon>
        <taxon>Arthropoda</taxon>
        <taxon>Hexapoda</taxon>
        <taxon>Insecta</taxon>
        <taxon>Pterygota</taxon>
        <taxon>Neoptera</taxon>
        <taxon>Endopterygota</taxon>
        <taxon>Coleoptera</taxon>
        <taxon>Polyphaga</taxon>
        <taxon>Cucujiformia</taxon>
        <taxon>Chrysomeloidea</taxon>
        <taxon>Cerambycidae</taxon>
        <taxon>Lepturinae</taxon>
        <taxon>Rhagiini</taxon>
        <taxon>Rhamnusium</taxon>
    </lineage>
</organism>
<keyword evidence="7" id="KW-0539">Nucleus</keyword>
<sequence>MTRQTFENLLQKIGNKLENNNLITKGGRPTHDAVLQLMVAIWMLIDCRKRFDISLSTAWEYVYKVVDACNSIAKEVIKWPTQKSHPLSANFKNRAGIPGVIGTINGSHIPITAPEFVMQIISLSAASQCPGSIHDARMFRMSQVGSILNNNPTELIPSEYHLLGDSAYGNMAWLITPYRDNGRLTRKQRSFNYKQSSTRVCIEQTFGLLKGRFIILRHINVYRVDLIPKIIIACCVLHNICMVIIFFNYN</sequence>
<keyword evidence="8" id="KW-1133">Transmembrane helix</keyword>
<dbReference type="PANTHER" id="PTHR22930">
    <property type="match status" value="1"/>
</dbReference>
<evidence type="ECO:0000313" key="11">
    <source>
        <dbReference type="Proteomes" id="UP001162156"/>
    </source>
</evidence>
<dbReference type="InterPro" id="IPR045249">
    <property type="entry name" value="HARBI1-like"/>
</dbReference>
<evidence type="ECO:0000256" key="2">
    <source>
        <dbReference type="ARBA" id="ARBA00004123"/>
    </source>
</evidence>
<keyword evidence="6" id="KW-0378">Hydrolase</keyword>
<evidence type="ECO:0000256" key="3">
    <source>
        <dbReference type="ARBA" id="ARBA00006958"/>
    </source>
</evidence>
<dbReference type="Proteomes" id="UP001162156">
    <property type="component" value="Unassembled WGS sequence"/>
</dbReference>
<name>A0AAV8WJ20_9CUCU</name>
<dbReference type="InterPro" id="IPR027806">
    <property type="entry name" value="HARBI1_dom"/>
</dbReference>
<evidence type="ECO:0000256" key="5">
    <source>
        <dbReference type="ARBA" id="ARBA00022723"/>
    </source>
</evidence>
<keyword evidence="11" id="KW-1185">Reference proteome</keyword>
<dbReference type="Pfam" id="PF13359">
    <property type="entry name" value="DDE_Tnp_4"/>
    <property type="match status" value="1"/>
</dbReference>
<comment type="cofactor">
    <cofactor evidence="1">
        <name>a divalent metal cation</name>
        <dbReference type="ChEBI" id="CHEBI:60240"/>
    </cofactor>
</comment>
<dbReference type="AlphaFoldDB" id="A0AAV8WJ20"/>
<evidence type="ECO:0000256" key="1">
    <source>
        <dbReference type="ARBA" id="ARBA00001968"/>
    </source>
</evidence>
<keyword evidence="4" id="KW-0540">Nuclease</keyword>
<feature type="transmembrane region" description="Helical" evidence="8">
    <location>
        <begin position="226"/>
        <end position="247"/>
    </location>
</feature>
<dbReference type="GO" id="GO:0016787">
    <property type="term" value="F:hydrolase activity"/>
    <property type="evidence" value="ECO:0007669"/>
    <property type="project" value="UniProtKB-KW"/>
</dbReference>
<keyword evidence="8" id="KW-0472">Membrane</keyword>
<accession>A0AAV8WJ20</accession>
<gene>
    <name evidence="10" type="ORF">NQ314_021378</name>
</gene>
<evidence type="ECO:0000256" key="6">
    <source>
        <dbReference type="ARBA" id="ARBA00022801"/>
    </source>
</evidence>
<proteinExistence type="inferred from homology"/>
<feature type="domain" description="DDE Tnp4" evidence="9">
    <location>
        <begin position="126"/>
        <end position="239"/>
    </location>
</feature>
<keyword evidence="5" id="KW-0479">Metal-binding</keyword>
<dbReference type="GO" id="GO:0005634">
    <property type="term" value="C:nucleus"/>
    <property type="evidence" value="ECO:0007669"/>
    <property type="project" value="UniProtKB-SubCell"/>
</dbReference>
<dbReference type="PANTHER" id="PTHR22930:SF85">
    <property type="entry name" value="GH03217P-RELATED"/>
    <property type="match status" value="1"/>
</dbReference>
<keyword evidence="8" id="KW-0812">Transmembrane</keyword>
<comment type="subcellular location">
    <subcellularLocation>
        <location evidence="2">Nucleus</location>
    </subcellularLocation>
</comment>
<reference evidence="10" key="1">
    <citation type="journal article" date="2023" name="Insect Mol. Biol.">
        <title>Genome sequencing provides insights into the evolution of gene families encoding plant cell wall-degrading enzymes in longhorned beetles.</title>
        <authorList>
            <person name="Shin N.R."/>
            <person name="Okamura Y."/>
            <person name="Kirsch R."/>
            <person name="Pauchet Y."/>
        </authorList>
    </citation>
    <scope>NUCLEOTIDE SEQUENCE</scope>
    <source>
        <strain evidence="10">RBIC_L_NR</strain>
    </source>
</reference>
<evidence type="ECO:0000256" key="7">
    <source>
        <dbReference type="ARBA" id="ARBA00023242"/>
    </source>
</evidence>
<protein>
    <recommendedName>
        <fullName evidence="9">DDE Tnp4 domain-containing protein</fullName>
    </recommendedName>
</protein>
<comment type="similarity">
    <text evidence="3">Belongs to the HARBI1 family.</text>
</comment>
<evidence type="ECO:0000256" key="8">
    <source>
        <dbReference type="SAM" id="Phobius"/>
    </source>
</evidence>
<dbReference type="GO" id="GO:0004518">
    <property type="term" value="F:nuclease activity"/>
    <property type="evidence" value="ECO:0007669"/>
    <property type="project" value="UniProtKB-KW"/>
</dbReference>
<comment type="caution">
    <text evidence="10">The sequence shown here is derived from an EMBL/GenBank/DDBJ whole genome shotgun (WGS) entry which is preliminary data.</text>
</comment>
<evidence type="ECO:0000259" key="9">
    <source>
        <dbReference type="Pfam" id="PF13359"/>
    </source>
</evidence>
<dbReference type="EMBL" id="JANEYF010005962">
    <property type="protein sequence ID" value="KAJ8926257.1"/>
    <property type="molecule type" value="Genomic_DNA"/>
</dbReference>
<dbReference type="GO" id="GO:0046872">
    <property type="term" value="F:metal ion binding"/>
    <property type="evidence" value="ECO:0007669"/>
    <property type="project" value="UniProtKB-KW"/>
</dbReference>